<dbReference type="EMBL" id="MU277220">
    <property type="protein sequence ID" value="KAI0060211.1"/>
    <property type="molecule type" value="Genomic_DNA"/>
</dbReference>
<reference evidence="1" key="1">
    <citation type="submission" date="2021-03" db="EMBL/GenBank/DDBJ databases">
        <authorList>
            <consortium name="DOE Joint Genome Institute"/>
            <person name="Ahrendt S."/>
            <person name="Looney B.P."/>
            <person name="Miyauchi S."/>
            <person name="Morin E."/>
            <person name="Drula E."/>
            <person name="Courty P.E."/>
            <person name="Chicoki N."/>
            <person name="Fauchery L."/>
            <person name="Kohler A."/>
            <person name="Kuo A."/>
            <person name="Labutti K."/>
            <person name="Pangilinan J."/>
            <person name="Lipzen A."/>
            <person name="Riley R."/>
            <person name="Andreopoulos W."/>
            <person name="He G."/>
            <person name="Johnson J."/>
            <person name="Barry K.W."/>
            <person name="Grigoriev I.V."/>
            <person name="Nagy L."/>
            <person name="Hibbett D."/>
            <person name="Henrissat B."/>
            <person name="Matheny P.B."/>
            <person name="Labbe J."/>
            <person name="Martin F."/>
        </authorList>
    </citation>
    <scope>NUCLEOTIDE SEQUENCE</scope>
    <source>
        <strain evidence="1">HHB10654</strain>
    </source>
</reference>
<accession>A0ACB8SWK3</accession>
<comment type="caution">
    <text evidence="1">The sequence shown here is derived from an EMBL/GenBank/DDBJ whole genome shotgun (WGS) entry which is preliminary data.</text>
</comment>
<gene>
    <name evidence="1" type="ORF">BV25DRAFT_967666</name>
</gene>
<evidence type="ECO:0000313" key="1">
    <source>
        <dbReference type="EMBL" id="KAI0060211.1"/>
    </source>
</evidence>
<protein>
    <submittedName>
        <fullName evidence="1">Uncharacterized protein</fullName>
    </submittedName>
</protein>
<organism evidence="1 2">
    <name type="scientific">Artomyces pyxidatus</name>
    <dbReference type="NCBI Taxonomy" id="48021"/>
    <lineage>
        <taxon>Eukaryota</taxon>
        <taxon>Fungi</taxon>
        <taxon>Dikarya</taxon>
        <taxon>Basidiomycota</taxon>
        <taxon>Agaricomycotina</taxon>
        <taxon>Agaricomycetes</taxon>
        <taxon>Russulales</taxon>
        <taxon>Auriscalpiaceae</taxon>
        <taxon>Artomyces</taxon>
    </lineage>
</organism>
<evidence type="ECO:0000313" key="2">
    <source>
        <dbReference type="Proteomes" id="UP000814140"/>
    </source>
</evidence>
<keyword evidence="2" id="KW-1185">Reference proteome</keyword>
<sequence>MKCMTTLWDDMRFLAWETKAEAQGLEADGALLLLCDRILAGDDGQGCRDHGGEWVGGVLGCGRRTNGGIVGPERGVGRSPRRLAVGGKVERGKGGRKLCGWARECFWGMGRCWLMDVWLLTGVLAAFLKPAGRLSAPHRLGGREDDVRRERTTAGARRGGGQGQGNDGEGRRKSSVQPASSVLDCRLRQRRQHRTCPLAHIPLYAHIDAYIRKQSPGGSSHCPQRPRPIVLTPRPSAAVRVPRRSPTFTANSWSRRLQNLRT</sequence>
<reference evidence="1" key="2">
    <citation type="journal article" date="2022" name="New Phytol.">
        <title>Evolutionary transition to the ectomycorrhizal habit in the genomes of a hyperdiverse lineage of mushroom-forming fungi.</title>
        <authorList>
            <person name="Looney B."/>
            <person name="Miyauchi S."/>
            <person name="Morin E."/>
            <person name="Drula E."/>
            <person name="Courty P.E."/>
            <person name="Kohler A."/>
            <person name="Kuo A."/>
            <person name="LaButti K."/>
            <person name="Pangilinan J."/>
            <person name="Lipzen A."/>
            <person name="Riley R."/>
            <person name="Andreopoulos W."/>
            <person name="He G."/>
            <person name="Johnson J."/>
            <person name="Nolan M."/>
            <person name="Tritt A."/>
            <person name="Barry K.W."/>
            <person name="Grigoriev I.V."/>
            <person name="Nagy L.G."/>
            <person name="Hibbett D."/>
            <person name="Henrissat B."/>
            <person name="Matheny P.B."/>
            <person name="Labbe J."/>
            <person name="Martin F.M."/>
        </authorList>
    </citation>
    <scope>NUCLEOTIDE SEQUENCE</scope>
    <source>
        <strain evidence="1">HHB10654</strain>
    </source>
</reference>
<name>A0ACB8SWK3_9AGAM</name>
<proteinExistence type="predicted"/>
<dbReference type="Proteomes" id="UP000814140">
    <property type="component" value="Unassembled WGS sequence"/>
</dbReference>